<protein>
    <recommendedName>
        <fullName evidence="11">Glutathione hydrolase proenzyme</fullName>
        <ecNumber evidence="11">2.3.2.2</ecNumber>
        <ecNumber evidence="11">3.4.19.13</ecNumber>
    </recommendedName>
    <component>
        <recommendedName>
            <fullName evidence="11">Glutathione hydrolase large chain</fullName>
        </recommendedName>
    </component>
    <component>
        <recommendedName>
            <fullName evidence="11">Glutathione hydrolase small chain</fullName>
        </recommendedName>
    </component>
</protein>
<feature type="binding site" evidence="10">
    <location>
        <begin position="449"/>
        <end position="450"/>
    </location>
    <ligand>
        <name>L-glutamate</name>
        <dbReference type="ChEBI" id="CHEBI:29985"/>
    </ligand>
</feature>
<keyword evidence="4 11" id="KW-0808">Transferase</keyword>
<comment type="catalytic activity">
    <reaction evidence="1 11">
        <text>an S-substituted glutathione + H2O = an S-substituted L-cysteinylglycine + L-glutamate</text>
        <dbReference type="Rhea" id="RHEA:59468"/>
        <dbReference type="ChEBI" id="CHEBI:15377"/>
        <dbReference type="ChEBI" id="CHEBI:29985"/>
        <dbReference type="ChEBI" id="CHEBI:90779"/>
        <dbReference type="ChEBI" id="CHEBI:143103"/>
        <dbReference type="EC" id="3.4.19.13"/>
    </reaction>
</comment>
<keyword evidence="11" id="KW-0317">Glutathione biosynthesis</keyword>
<evidence type="ECO:0000256" key="5">
    <source>
        <dbReference type="ARBA" id="ARBA00022801"/>
    </source>
</evidence>
<proteinExistence type="inferred from homology"/>
<feature type="signal peptide" evidence="12">
    <location>
        <begin position="1"/>
        <end position="19"/>
    </location>
</feature>
<feature type="binding site" evidence="10">
    <location>
        <position position="420"/>
    </location>
    <ligand>
        <name>L-glutamate</name>
        <dbReference type="ChEBI" id="CHEBI:29985"/>
    </ligand>
</feature>
<dbReference type="AlphaFoldDB" id="A0A386HRG9"/>
<evidence type="ECO:0000256" key="1">
    <source>
        <dbReference type="ARBA" id="ARBA00001049"/>
    </source>
</evidence>
<dbReference type="InterPro" id="IPR043138">
    <property type="entry name" value="GGT_lsub"/>
</dbReference>
<accession>A0A386HRG9</accession>
<evidence type="ECO:0000256" key="8">
    <source>
        <dbReference type="ARBA" id="ARBA00047417"/>
    </source>
</evidence>
<feature type="binding site" evidence="10">
    <location>
        <position position="471"/>
    </location>
    <ligand>
        <name>L-glutamate</name>
        <dbReference type="ChEBI" id="CHEBI:29985"/>
    </ligand>
</feature>
<keyword evidence="5 11" id="KW-0378">Hydrolase</keyword>
<evidence type="ECO:0000256" key="2">
    <source>
        <dbReference type="ARBA" id="ARBA00001089"/>
    </source>
</evidence>
<evidence type="ECO:0000256" key="10">
    <source>
        <dbReference type="PIRSR" id="PIRSR600101-2"/>
    </source>
</evidence>
<comment type="PTM">
    <text evidence="11">Cleaved by autocatalysis into a large and a small subunit.</text>
</comment>
<keyword evidence="7 11" id="KW-0012">Acyltransferase</keyword>
<dbReference type="InterPro" id="IPR000101">
    <property type="entry name" value="GGT_peptidase"/>
</dbReference>
<feature type="active site" description="Nucleophile" evidence="9">
    <location>
        <position position="378"/>
    </location>
</feature>
<comment type="catalytic activity">
    <reaction evidence="2 11">
        <text>glutathione + H2O = L-cysteinylglycine + L-glutamate</text>
        <dbReference type="Rhea" id="RHEA:28807"/>
        <dbReference type="ChEBI" id="CHEBI:15377"/>
        <dbReference type="ChEBI" id="CHEBI:29985"/>
        <dbReference type="ChEBI" id="CHEBI:57925"/>
        <dbReference type="ChEBI" id="CHEBI:61694"/>
        <dbReference type="EC" id="3.4.19.13"/>
    </reaction>
</comment>
<evidence type="ECO:0000256" key="7">
    <source>
        <dbReference type="ARBA" id="ARBA00023315"/>
    </source>
</evidence>
<evidence type="ECO:0000256" key="9">
    <source>
        <dbReference type="PIRSR" id="PIRSR600101-1"/>
    </source>
</evidence>
<keyword evidence="14" id="KW-1185">Reference proteome</keyword>
<dbReference type="Gene3D" id="1.10.246.130">
    <property type="match status" value="1"/>
</dbReference>
<evidence type="ECO:0000256" key="11">
    <source>
        <dbReference type="RuleBase" id="RU368036"/>
    </source>
</evidence>
<dbReference type="PRINTS" id="PR01210">
    <property type="entry name" value="GGTRANSPTASE"/>
</dbReference>
<dbReference type="UniPathway" id="UPA00204"/>
<comment type="subunit">
    <text evidence="11">This enzyme consists of two polypeptide chains, which are synthesized in precursor form from a single polypeptide.</text>
</comment>
<gene>
    <name evidence="13" type="primary">ggt</name>
    <name evidence="13" type="ORF">D6B99_13625</name>
</gene>
<dbReference type="GO" id="GO:0036374">
    <property type="term" value="F:glutathione hydrolase activity"/>
    <property type="evidence" value="ECO:0007669"/>
    <property type="project" value="UniProtKB-UniRule"/>
</dbReference>
<dbReference type="RefSeq" id="WP_119989407.1">
    <property type="nucleotide sequence ID" value="NZ_CP032489.1"/>
</dbReference>
<reference evidence="13 14" key="1">
    <citation type="submission" date="2018-09" db="EMBL/GenBank/DDBJ databases">
        <title>Arachidicoccus sp. nov., a bacterium isolated from soil.</title>
        <authorList>
            <person name="Weon H.-Y."/>
            <person name="Kwon S.-W."/>
            <person name="Lee S.A."/>
        </authorList>
    </citation>
    <scope>NUCLEOTIDE SEQUENCE [LARGE SCALE GENOMIC DNA]</scope>
    <source>
        <strain evidence="13 14">KIS59-12</strain>
    </source>
</reference>
<evidence type="ECO:0000256" key="3">
    <source>
        <dbReference type="ARBA" id="ARBA00009381"/>
    </source>
</evidence>
<evidence type="ECO:0000313" key="14">
    <source>
        <dbReference type="Proteomes" id="UP000266118"/>
    </source>
</evidence>
<dbReference type="InterPro" id="IPR029055">
    <property type="entry name" value="Ntn_hydrolases_N"/>
</dbReference>
<dbReference type="KEGG" id="ark:D6B99_13625"/>
<evidence type="ECO:0000256" key="4">
    <source>
        <dbReference type="ARBA" id="ARBA00022679"/>
    </source>
</evidence>
<keyword evidence="12" id="KW-0732">Signal</keyword>
<dbReference type="NCBIfam" id="TIGR00066">
    <property type="entry name" value="g_glut_trans"/>
    <property type="match status" value="1"/>
</dbReference>
<evidence type="ECO:0000256" key="12">
    <source>
        <dbReference type="SAM" id="SignalP"/>
    </source>
</evidence>
<comment type="catalytic activity">
    <reaction evidence="8 11">
        <text>an N-terminal (5-L-glutamyl)-[peptide] + an alpha-amino acid = 5-L-glutamyl amino acid + an N-terminal L-alpha-aminoacyl-[peptide]</text>
        <dbReference type="Rhea" id="RHEA:23904"/>
        <dbReference type="Rhea" id="RHEA-COMP:9780"/>
        <dbReference type="Rhea" id="RHEA-COMP:9795"/>
        <dbReference type="ChEBI" id="CHEBI:77644"/>
        <dbReference type="ChEBI" id="CHEBI:78597"/>
        <dbReference type="ChEBI" id="CHEBI:78599"/>
        <dbReference type="ChEBI" id="CHEBI:78608"/>
        <dbReference type="EC" id="2.3.2.2"/>
    </reaction>
</comment>
<dbReference type="OrthoDB" id="9781342at2"/>
<name>A0A386HRG9_9BACT</name>
<feature type="chain" id="PRO_5017463569" description="Glutathione hydrolase proenzyme" evidence="12">
    <location>
        <begin position="20"/>
        <end position="565"/>
    </location>
</feature>
<dbReference type="GO" id="GO:0103068">
    <property type="term" value="F:leukotriene C4 gamma-glutamyl transferase activity"/>
    <property type="evidence" value="ECO:0007669"/>
    <property type="project" value="UniProtKB-EC"/>
</dbReference>
<dbReference type="EC" id="3.4.19.13" evidence="11"/>
<evidence type="ECO:0000313" key="13">
    <source>
        <dbReference type="EMBL" id="AYD48547.1"/>
    </source>
</evidence>
<comment type="pathway">
    <text evidence="11">Sulfur metabolism; glutathione metabolism.</text>
</comment>
<sequence length="565" mass="61687">MKGILLATFSLILSQYLWAQSGDLSVIRNDAIQKTGIFSKGVVVCAQPIAANIGKDILEKGGNAFDAAIATQLALAVVYPQAGNIGGGGFMTARDAGGKLLALDFRETAPFQSSRNMYLDKNGNADMHLSQDGHLSVGVPGAVAGLFSMMLYAKLPFRILIQPAIDLARKGFSITAQQASLMNDFKVDFEKYNKGEIAFVKASPWKAGDILVQKDLANTLERIRDKGAKGFYEGTTAALIVAEMNRGKGIITLQDLKNYRTKFRKAVSFNYRGYDIISFPPPSSGGLLLEQMLKMVEPFSLNKMGFHSAKTIHLMTEVERRAYADRAKYMGDPDFWKVPDSTLVSDSYLKERMKTFDQNKATPSKKIAAGNMSETNETTHLCVADKEGNIVSITTTLNGNFGSRVVVKGAGFLLNDEMDDFSVKPGVPNMYGAVGGEANSIRPNKRMLSSMCPTLILKNNKPFMVVGTPGGTTIPTSVFQSIVNLIDFGMQPADAINAPKFHHQWLPDELFMEKGFNSNIIDSLEKMGYTIKMRGPIGRTEMILFKNGLMYAAADIRGEDSVAGF</sequence>
<dbReference type="EC" id="2.3.2.2" evidence="11"/>
<evidence type="ECO:0000256" key="6">
    <source>
        <dbReference type="ARBA" id="ARBA00023145"/>
    </source>
</evidence>
<comment type="similarity">
    <text evidence="3 11">Belongs to the gamma-glutamyltransferase family.</text>
</comment>
<dbReference type="SUPFAM" id="SSF56235">
    <property type="entry name" value="N-terminal nucleophile aminohydrolases (Ntn hydrolases)"/>
    <property type="match status" value="1"/>
</dbReference>
<dbReference type="GO" id="GO:0006751">
    <property type="term" value="P:glutathione catabolic process"/>
    <property type="evidence" value="ECO:0007669"/>
    <property type="project" value="UniProtKB-UniRule"/>
</dbReference>
<dbReference type="InterPro" id="IPR051792">
    <property type="entry name" value="GGT_bact"/>
</dbReference>
<dbReference type="EMBL" id="CP032489">
    <property type="protein sequence ID" value="AYD48547.1"/>
    <property type="molecule type" value="Genomic_DNA"/>
</dbReference>
<dbReference type="GO" id="GO:0006750">
    <property type="term" value="P:glutathione biosynthetic process"/>
    <property type="evidence" value="ECO:0007669"/>
    <property type="project" value="UniProtKB-KW"/>
</dbReference>
<feature type="binding site" evidence="10">
    <location>
        <position position="106"/>
    </location>
    <ligand>
        <name>L-glutamate</name>
        <dbReference type="ChEBI" id="CHEBI:29985"/>
    </ligand>
</feature>
<dbReference type="Pfam" id="PF01019">
    <property type="entry name" value="G_glu_transpept"/>
    <property type="match status" value="1"/>
</dbReference>
<dbReference type="Gene3D" id="3.60.20.40">
    <property type="match status" value="1"/>
</dbReference>
<dbReference type="Proteomes" id="UP000266118">
    <property type="component" value="Chromosome"/>
</dbReference>
<feature type="binding site" evidence="10">
    <location>
        <begin position="396"/>
        <end position="398"/>
    </location>
    <ligand>
        <name>L-glutamate</name>
        <dbReference type="ChEBI" id="CHEBI:29985"/>
    </ligand>
</feature>
<dbReference type="PANTHER" id="PTHR43199:SF1">
    <property type="entry name" value="GLUTATHIONE HYDROLASE PROENZYME"/>
    <property type="match status" value="1"/>
</dbReference>
<dbReference type="PANTHER" id="PTHR43199">
    <property type="entry name" value="GLUTATHIONE HYDROLASE"/>
    <property type="match status" value="1"/>
</dbReference>
<dbReference type="InterPro" id="IPR043137">
    <property type="entry name" value="GGT_ssub_C"/>
</dbReference>
<organism evidence="13 14">
    <name type="scientific">Arachidicoccus soli</name>
    <dbReference type="NCBI Taxonomy" id="2341117"/>
    <lineage>
        <taxon>Bacteria</taxon>
        <taxon>Pseudomonadati</taxon>
        <taxon>Bacteroidota</taxon>
        <taxon>Chitinophagia</taxon>
        <taxon>Chitinophagales</taxon>
        <taxon>Chitinophagaceae</taxon>
        <taxon>Arachidicoccus</taxon>
    </lineage>
</organism>
<keyword evidence="6 11" id="KW-0865">Zymogen</keyword>